<evidence type="ECO:0000313" key="5">
    <source>
        <dbReference type="EMBL" id="TQD44892.1"/>
    </source>
</evidence>
<reference evidence="5 6" key="1">
    <citation type="submission" date="2019-06" db="EMBL/GenBank/DDBJ databases">
        <title>Lysobacter alkalisoli sp. nov. isolated from saline soil.</title>
        <authorList>
            <person name="Sun J.-Q."/>
            <person name="Xu L."/>
        </authorList>
    </citation>
    <scope>NUCLEOTIDE SEQUENCE [LARGE SCALE GENOMIC DNA]</scope>
    <source>
        <strain evidence="5 6">JCM 31130</strain>
    </source>
</reference>
<dbReference type="CDD" id="cd01545">
    <property type="entry name" value="PBP1_SalR"/>
    <property type="match status" value="1"/>
</dbReference>
<comment type="caution">
    <text evidence="5">The sequence shown here is derived from an EMBL/GenBank/DDBJ whole genome shotgun (WGS) entry which is preliminary data.</text>
</comment>
<name>A0A508AGH9_9GAMM</name>
<evidence type="ECO:0000256" key="3">
    <source>
        <dbReference type="ARBA" id="ARBA00023163"/>
    </source>
</evidence>
<evidence type="ECO:0000313" key="6">
    <source>
        <dbReference type="Proteomes" id="UP000318212"/>
    </source>
</evidence>
<keyword evidence="1" id="KW-0805">Transcription regulation</keyword>
<dbReference type="Gene3D" id="1.10.260.40">
    <property type="entry name" value="lambda repressor-like DNA-binding domains"/>
    <property type="match status" value="1"/>
</dbReference>
<organism evidence="5 6">
    <name type="scientific">Marilutibacter aestuarii</name>
    <dbReference type="NCBI Taxonomy" id="1706195"/>
    <lineage>
        <taxon>Bacteria</taxon>
        <taxon>Pseudomonadati</taxon>
        <taxon>Pseudomonadota</taxon>
        <taxon>Gammaproteobacteria</taxon>
        <taxon>Lysobacterales</taxon>
        <taxon>Lysobacteraceae</taxon>
        <taxon>Marilutibacter</taxon>
    </lineage>
</organism>
<dbReference type="RefSeq" id="WP_141518520.1">
    <property type="nucleotide sequence ID" value="NZ_VICE01000087.1"/>
</dbReference>
<keyword evidence="2" id="KW-0238">DNA-binding</keyword>
<accession>A0A508AGH9</accession>
<dbReference type="PROSITE" id="PS50932">
    <property type="entry name" value="HTH_LACI_2"/>
    <property type="match status" value="1"/>
</dbReference>
<keyword evidence="3" id="KW-0804">Transcription</keyword>
<dbReference type="Pfam" id="PF00356">
    <property type="entry name" value="LacI"/>
    <property type="match status" value="1"/>
</dbReference>
<dbReference type="OrthoDB" id="5756154at2"/>
<sequence>MRVRIEDVAEAAGVSMKTVSRVLNNEPTVREATRERVQAAAKALNYRPDPSARRLAGRRSYLVALLYDNPSASYVMEALEGVVETCLAHHYGMMVQPLDYTDAELIPTIESLVSFSKLDGLILTPPLTDLPALLDRLDELQIPYSCISPNNRRGGIGVTLQEHDAAQEMVQHLVGLGHSRIAHIKGHPAHGASDWRLAGYKSGLRRAGLRYDPALVIDGEFSFDSGVAAANALLALPQRPTAIFAANDDMAAGVMSVLHARGLSIPGDISVCGFDDTPISRQVFPALTTVHQPTREMAHEATEQLLKAIKDPASGTLVQLPYALQLRQSTGPAPNE</sequence>
<dbReference type="SMART" id="SM00354">
    <property type="entry name" value="HTH_LACI"/>
    <property type="match status" value="1"/>
</dbReference>
<keyword evidence="6" id="KW-1185">Reference proteome</keyword>
<protein>
    <submittedName>
        <fullName evidence="5">LacI family transcriptional regulator</fullName>
    </submittedName>
</protein>
<dbReference type="Gene3D" id="3.40.50.2300">
    <property type="match status" value="2"/>
</dbReference>
<dbReference type="SUPFAM" id="SSF47413">
    <property type="entry name" value="lambda repressor-like DNA-binding domains"/>
    <property type="match status" value="1"/>
</dbReference>
<dbReference type="PANTHER" id="PTHR30146">
    <property type="entry name" value="LACI-RELATED TRANSCRIPTIONAL REPRESSOR"/>
    <property type="match status" value="1"/>
</dbReference>
<evidence type="ECO:0000259" key="4">
    <source>
        <dbReference type="PROSITE" id="PS50932"/>
    </source>
</evidence>
<dbReference type="CDD" id="cd01392">
    <property type="entry name" value="HTH_LacI"/>
    <property type="match status" value="1"/>
</dbReference>
<gene>
    <name evidence="5" type="ORF">FKV25_09290</name>
</gene>
<feature type="domain" description="HTH lacI-type" evidence="4">
    <location>
        <begin position="3"/>
        <end position="57"/>
    </location>
</feature>
<dbReference type="AlphaFoldDB" id="A0A508AGH9"/>
<dbReference type="GO" id="GO:0003700">
    <property type="term" value="F:DNA-binding transcription factor activity"/>
    <property type="evidence" value="ECO:0007669"/>
    <property type="project" value="TreeGrafter"/>
</dbReference>
<dbReference type="InterPro" id="IPR046335">
    <property type="entry name" value="LacI/GalR-like_sensor"/>
</dbReference>
<dbReference type="PANTHER" id="PTHR30146:SF153">
    <property type="entry name" value="LACTOSE OPERON REPRESSOR"/>
    <property type="match status" value="1"/>
</dbReference>
<evidence type="ECO:0000256" key="1">
    <source>
        <dbReference type="ARBA" id="ARBA00023015"/>
    </source>
</evidence>
<dbReference type="PROSITE" id="PS00356">
    <property type="entry name" value="HTH_LACI_1"/>
    <property type="match status" value="1"/>
</dbReference>
<dbReference type="InterPro" id="IPR028082">
    <property type="entry name" value="Peripla_BP_I"/>
</dbReference>
<dbReference type="InterPro" id="IPR010982">
    <property type="entry name" value="Lambda_DNA-bd_dom_sf"/>
</dbReference>
<dbReference type="Pfam" id="PF13377">
    <property type="entry name" value="Peripla_BP_3"/>
    <property type="match status" value="1"/>
</dbReference>
<dbReference type="EMBL" id="VICE01000087">
    <property type="protein sequence ID" value="TQD44892.1"/>
    <property type="molecule type" value="Genomic_DNA"/>
</dbReference>
<proteinExistence type="predicted"/>
<dbReference type="GO" id="GO:0000976">
    <property type="term" value="F:transcription cis-regulatory region binding"/>
    <property type="evidence" value="ECO:0007669"/>
    <property type="project" value="TreeGrafter"/>
</dbReference>
<evidence type="ECO:0000256" key="2">
    <source>
        <dbReference type="ARBA" id="ARBA00023125"/>
    </source>
</evidence>
<dbReference type="InterPro" id="IPR000843">
    <property type="entry name" value="HTH_LacI"/>
</dbReference>
<dbReference type="Proteomes" id="UP000318212">
    <property type="component" value="Unassembled WGS sequence"/>
</dbReference>
<dbReference type="PRINTS" id="PR00036">
    <property type="entry name" value="HTHLACI"/>
</dbReference>
<dbReference type="SUPFAM" id="SSF53822">
    <property type="entry name" value="Periplasmic binding protein-like I"/>
    <property type="match status" value="1"/>
</dbReference>